<feature type="domain" description="HTH lacI-type" evidence="3">
    <location>
        <begin position="2"/>
        <end position="56"/>
    </location>
</feature>
<protein>
    <submittedName>
        <fullName evidence="5">LacI family DNA-binding transcriptional regulator</fullName>
    </submittedName>
</protein>
<dbReference type="RefSeq" id="WP_025491398.1">
    <property type="nucleotide sequence ID" value="NZ_CALBAU010000010.1"/>
</dbReference>
<evidence type="ECO:0000259" key="3">
    <source>
        <dbReference type="PROSITE" id="PS50932"/>
    </source>
</evidence>
<evidence type="ECO:0000256" key="2">
    <source>
        <dbReference type="ARBA" id="ARBA00007639"/>
    </source>
</evidence>
<dbReference type="GeneID" id="86055001"/>
<comment type="caution">
    <text evidence="5">The sequence shown here is derived from an EMBL/GenBank/DDBJ whole genome shotgun (WGS) entry which is preliminary data.</text>
</comment>
<dbReference type="GO" id="GO:0006355">
    <property type="term" value="P:regulation of DNA-templated transcription"/>
    <property type="evidence" value="ECO:0007669"/>
    <property type="project" value="InterPro"/>
</dbReference>
<dbReference type="GO" id="GO:0030246">
    <property type="term" value="F:carbohydrate binding"/>
    <property type="evidence" value="ECO:0007669"/>
    <property type="project" value="TreeGrafter"/>
</dbReference>
<dbReference type="CDD" id="cd06307">
    <property type="entry name" value="PBP1_sugar_binding"/>
    <property type="match status" value="1"/>
</dbReference>
<evidence type="ECO:0000313" key="6">
    <source>
        <dbReference type="Proteomes" id="UP000260812"/>
    </source>
</evidence>
<dbReference type="SUPFAM" id="SSF47413">
    <property type="entry name" value="lambda repressor-like DNA-binding domains"/>
    <property type="match status" value="1"/>
</dbReference>
<dbReference type="Gene3D" id="3.40.50.2300">
    <property type="match status" value="2"/>
</dbReference>
<dbReference type="EMBL" id="QVLV01000007">
    <property type="protein sequence ID" value="RGE60310.1"/>
    <property type="molecule type" value="Genomic_DNA"/>
</dbReference>
<dbReference type="InterPro" id="IPR025997">
    <property type="entry name" value="SBP_2_dom"/>
</dbReference>
<dbReference type="CDD" id="cd01392">
    <property type="entry name" value="HTH_LacI"/>
    <property type="match status" value="1"/>
</dbReference>
<dbReference type="OrthoDB" id="569491at2"/>
<evidence type="ECO:0000313" key="4">
    <source>
        <dbReference type="EMBL" id="RGE60310.1"/>
    </source>
</evidence>
<dbReference type="InterPro" id="IPR010982">
    <property type="entry name" value="Lambda_DNA-bd_dom_sf"/>
</dbReference>
<dbReference type="Proteomes" id="UP000260812">
    <property type="component" value="Unassembled WGS sequence"/>
</dbReference>
<dbReference type="PROSITE" id="PS00356">
    <property type="entry name" value="HTH_LACI_1"/>
    <property type="match status" value="1"/>
</dbReference>
<dbReference type="GO" id="GO:0003677">
    <property type="term" value="F:DNA binding"/>
    <property type="evidence" value="ECO:0007669"/>
    <property type="project" value="UniProtKB-KW"/>
</dbReference>
<keyword evidence="6" id="KW-1185">Reference proteome</keyword>
<dbReference type="GeneID" id="97987575"/>
<reference evidence="6 7" key="1">
    <citation type="submission" date="2018-08" db="EMBL/GenBank/DDBJ databases">
        <title>A genome reference for cultivated species of the human gut microbiota.</title>
        <authorList>
            <person name="Zou Y."/>
            <person name="Xue W."/>
            <person name="Luo G."/>
        </authorList>
    </citation>
    <scope>NUCLEOTIDE SEQUENCE [LARGE SCALE GENOMIC DNA]</scope>
    <source>
        <strain evidence="5 7">AF26-4BH</strain>
        <strain evidence="4 6">TF05-5AC</strain>
    </source>
</reference>
<organism evidence="5 7">
    <name type="scientific">Eisenbergiella massiliensis</name>
    <dbReference type="NCBI Taxonomy" id="1720294"/>
    <lineage>
        <taxon>Bacteria</taxon>
        <taxon>Bacillati</taxon>
        <taxon>Bacillota</taxon>
        <taxon>Clostridia</taxon>
        <taxon>Lachnospirales</taxon>
        <taxon>Lachnospiraceae</taxon>
        <taxon>Eisenbergiella</taxon>
    </lineage>
</organism>
<dbReference type="PANTHER" id="PTHR30036">
    <property type="entry name" value="D-XYLOSE-BINDING PERIPLASMIC PROTEIN"/>
    <property type="match status" value="1"/>
</dbReference>
<dbReference type="InterPro" id="IPR028082">
    <property type="entry name" value="Peripla_BP_I"/>
</dbReference>
<dbReference type="Pfam" id="PF13407">
    <property type="entry name" value="Peripla_BP_4"/>
    <property type="match status" value="1"/>
</dbReference>
<gene>
    <name evidence="5" type="ORF">DWY69_07325</name>
    <name evidence="4" type="ORF">DXC51_11995</name>
</gene>
<dbReference type="SUPFAM" id="SSF53822">
    <property type="entry name" value="Periplasmic binding protein-like I"/>
    <property type="match status" value="1"/>
</dbReference>
<dbReference type="EMBL" id="QVLU01000005">
    <property type="protein sequence ID" value="RGE72685.1"/>
    <property type="molecule type" value="Genomic_DNA"/>
</dbReference>
<proteinExistence type="inferred from homology"/>
<name>A0A3E3J060_9FIRM</name>
<dbReference type="AlphaFoldDB" id="A0A3E3J060"/>
<dbReference type="PANTHER" id="PTHR30036:SF7">
    <property type="entry name" value="ABC TRANSPORTER PERIPLASMIC-BINDING PROTEIN YPHF"/>
    <property type="match status" value="1"/>
</dbReference>
<keyword evidence="5" id="KW-0238">DNA-binding</keyword>
<dbReference type="Pfam" id="PF00356">
    <property type="entry name" value="LacI"/>
    <property type="match status" value="1"/>
</dbReference>
<accession>A0A3E3J060</accession>
<evidence type="ECO:0000313" key="7">
    <source>
        <dbReference type="Proteomes" id="UP000261166"/>
    </source>
</evidence>
<dbReference type="PROSITE" id="PS50932">
    <property type="entry name" value="HTH_LACI_2"/>
    <property type="match status" value="1"/>
</dbReference>
<dbReference type="InterPro" id="IPR050555">
    <property type="entry name" value="Bact_Solute-Bind_Prot2"/>
</dbReference>
<sequence length="338" mass="36741">MATIKEIAELAGVSRGTVDRVLNNRGAVNPKTARKVLEIAQALDYKPNRAGIVLAAQKKNLKIGVILFDTGNPFFNDVIEGVNKKAEELGGYNCSVLISRVGFDLQAQLDAMDRMAAQGVNGIVLSPYNDPLIAGKINELSEKGIPVITTNTDIENSARLAYVGCNFYRSGETAAGLMHLMSDGEVYAGIISGSSKVLCHTDRIAGFRDRVQSHYPGIHIVDTIENSDDEFESYDGTLRLLGEHPEINALYFAAGGVYGGCRAVLASGRRDITIISCDKVPTTRDMVLQGVIAATICQQPLIQGTRPLDLMFSCLTTGEKPEKEYHYTTVDIRIRENI</sequence>
<comment type="similarity">
    <text evidence="2">Belongs to the bacterial solute-binding protein 2 family.</text>
</comment>
<comment type="subcellular location">
    <subcellularLocation>
        <location evidence="1">Cell envelope</location>
    </subcellularLocation>
</comment>
<evidence type="ECO:0000313" key="5">
    <source>
        <dbReference type="EMBL" id="RGE72685.1"/>
    </source>
</evidence>
<evidence type="ECO:0000256" key="1">
    <source>
        <dbReference type="ARBA" id="ARBA00004196"/>
    </source>
</evidence>
<dbReference type="Proteomes" id="UP000261166">
    <property type="component" value="Unassembled WGS sequence"/>
</dbReference>
<dbReference type="InterPro" id="IPR000843">
    <property type="entry name" value="HTH_LacI"/>
</dbReference>
<dbReference type="Gene3D" id="1.10.260.40">
    <property type="entry name" value="lambda repressor-like DNA-binding domains"/>
    <property type="match status" value="1"/>
</dbReference>
<dbReference type="SMART" id="SM00354">
    <property type="entry name" value="HTH_LACI"/>
    <property type="match status" value="1"/>
</dbReference>
<dbReference type="GO" id="GO:0030288">
    <property type="term" value="C:outer membrane-bounded periplasmic space"/>
    <property type="evidence" value="ECO:0007669"/>
    <property type="project" value="TreeGrafter"/>
</dbReference>